<dbReference type="Pfam" id="PF00482">
    <property type="entry name" value="T2SSF"/>
    <property type="match status" value="2"/>
</dbReference>
<evidence type="ECO:0000259" key="9">
    <source>
        <dbReference type="Pfam" id="PF00482"/>
    </source>
</evidence>
<evidence type="ECO:0000313" key="11">
    <source>
        <dbReference type="Proteomes" id="UP000298714"/>
    </source>
</evidence>
<feature type="domain" description="Type II secretion system protein GspF" evidence="9">
    <location>
        <begin position="273"/>
        <end position="393"/>
    </location>
</feature>
<dbReference type="InterPro" id="IPR018076">
    <property type="entry name" value="T2SS_GspF_dom"/>
</dbReference>
<dbReference type="InterPro" id="IPR003004">
    <property type="entry name" value="GspF/PilC"/>
</dbReference>
<sequence length="406" mass="41985">MATFRYRAVARSGEARTGTMEAQTAEEVIARLQRSGLSPIEAKPAKAEGGGQAGKVRRASAASRQTVIKALGELAVLLDSGLTLDRALAIIGESIQSAGDRAAFADIQQQVKEGAPLSAAMARHPGLFSPMAWAMAEAGEASGGLAPALAKLADTLDRGEALRQTVVSAMVYPSLLVVVAGGVILMMLIGVVPQFADLFGDDLSKLPATTQAVLAASTFVRTQGLTALLAIGLLGVALAQVLRQPETRLSLDRLLLRIPGIGALIRDAETARFARVLGSLIDGGVPLPSAVSIAQRSLTNSHMASAILNVARGLKEGGGLSGPLAATGLFPRMAMSFLKTGEETAQLGLMLGRLADVLDRQVKQMIARLISVLTPAITVVLAGFVALVIVSIMSAILSFNDLALAS</sequence>
<keyword evidence="3" id="KW-1003">Cell membrane</keyword>
<dbReference type="KEGG" id="hgn:E6W36_11905"/>
<evidence type="ECO:0000256" key="5">
    <source>
        <dbReference type="ARBA" id="ARBA00022692"/>
    </source>
</evidence>
<feature type="transmembrane region" description="Helical" evidence="8">
    <location>
        <begin position="171"/>
        <end position="192"/>
    </location>
</feature>
<evidence type="ECO:0000256" key="6">
    <source>
        <dbReference type="ARBA" id="ARBA00022989"/>
    </source>
</evidence>
<evidence type="ECO:0000256" key="2">
    <source>
        <dbReference type="ARBA" id="ARBA00005745"/>
    </source>
</evidence>
<feature type="transmembrane region" description="Helical" evidence="8">
    <location>
        <begin position="369"/>
        <end position="397"/>
    </location>
</feature>
<comment type="subcellular location">
    <subcellularLocation>
        <location evidence="1">Cell inner membrane</location>
        <topology evidence="1">Multi-pass membrane protein</topology>
    </subcellularLocation>
</comment>
<dbReference type="Gene3D" id="1.20.81.30">
    <property type="entry name" value="Type II secretion system (T2SS), domain F"/>
    <property type="match status" value="2"/>
</dbReference>
<keyword evidence="7 8" id="KW-0472">Membrane</keyword>
<dbReference type="GO" id="GO:0005886">
    <property type="term" value="C:plasma membrane"/>
    <property type="evidence" value="ECO:0007669"/>
    <property type="project" value="UniProtKB-SubCell"/>
</dbReference>
<accession>A0A4D7CA07</accession>
<dbReference type="RefSeq" id="WP_222872809.1">
    <property type="nucleotide sequence ID" value="NZ_CP039704.1"/>
</dbReference>
<protein>
    <submittedName>
        <fullName evidence="10">Type II secretion system F family protein</fullName>
    </submittedName>
</protein>
<comment type="similarity">
    <text evidence="2">Belongs to the GSP F family.</text>
</comment>
<evidence type="ECO:0000256" key="1">
    <source>
        <dbReference type="ARBA" id="ARBA00004429"/>
    </source>
</evidence>
<keyword evidence="5 8" id="KW-0812">Transmembrane</keyword>
<keyword evidence="6 8" id="KW-1133">Transmembrane helix</keyword>
<gene>
    <name evidence="10" type="ORF">E6W36_11905</name>
</gene>
<name>A0A4D7CA07_9SPHN</name>
<keyword evidence="11" id="KW-1185">Reference proteome</keyword>
<organism evidence="10 11">
    <name type="scientific">Hankyongella ginsenosidimutans</name>
    <dbReference type="NCBI Taxonomy" id="1763828"/>
    <lineage>
        <taxon>Bacteria</taxon>
        <taxon>Pseudomonadati</taxon>
        <taxon>Pseudomonadota</taxon>
        <taxon>Alphaproteobacteria</taxon>
        <taxon>Sphingomonadales</taxon>
        <taxon>Sphingomonadaceae</taxon>
        <taxon>Hankyongella</taxon>
    </lineage>
</organism>
<dbReference type="PANTHER" id="PTHR30012:SF7">
    <property type="entry name" value="PROTEIN TRANSPORT PROTEIN HOFC HOMOLOG"/>
    <property type="match status" value="1"/>
</dbReference>
<dbReference type="Proteomes" id="UP000298714">
    <property type="component" value="Chromosome"/>
</dbReference>
<evidence type="ECO:0000313" key="10">
    <source>
        <dbReference type="EMBL" id="QCI79963.1"/>
    </source>
</evidence>
<evidence type="ECO:0000256" key="7">
    <source>
        <dbReference type="ARBA" id="ARBA00023136"/>
    </source>
</evidence>
<evidence type="ECO:0000256" key="3">
    <source>
        <dbReference type="ARBA" id="ARBA00022475"/>
    </source>
</evidence>
<proteinExistence type="inferred from homology"/>
<feature type="domain" description="Type II secretion system protein GspF" evidence="9">
    <location>
        <begin position="71"/>
        <end position="193"/>
    </location>
</feature>
<reference evidence="11" key="1">
    <citation type="submission" date="2019-04" db="EMBL/GenBank/DDBJ databases">
        <title>Complete genome sequence of Sphingomonas sp. W1-2-3.</title>
        <authorList>
            <person name="Im W.T."/>
        </authorList>
    </citation>
    <scope>NUCLEOTIDE SEQUENCE [LARGE SCALE GENOMIC DNA]</scope>
    <source>
        <strain evidence="11">W1-2-3</strain>
    </source>
</reference>
<dbReference type="EMBL" id="CP039704">
    <property type="protein sequence ID" value="QCI79963.1"/>
    <property type="molecule type" value="Genomic_DNA"/>
</dbReference>
<feature type="transmembrane region" description="Helical" evidence="8">
    <location>
        <begin position="212"/>
        <end position="239"/>
    </location>
</feature>
<dbReference type="PRINTS" id="PR00812">
    <property type="entry name" value="BCTERIALGSPF"/>
</dbReference>
<evidence type="ECO:0000256" key="4">
    <source>
        <dbReference type="ARBA" id="ARBA00022519"/>
    </source>
</evidence>
<keyword evidence="4" id="KW-0997">Cell inner membrane</keyword>
<dbReference type="AlphaFoldDB" id="A0A4D7CA07"/>
<dbReference type="InterPro" id="IPR042094">
    <property type="entry name" value="T2SS_GspF_sf"/>
</dbReference>
<dbReference type="GO" id="GO:0015628">
    <property type="term" value="P:protein secretion by the type II secretion system"/>
    <property type="evidence" value="ECO:0007669"/>
    <property type="project" value="TreeGrafter"/>
</dbReference>
<dbReference type="FunFam" id="1.20.81.30:FF:000001">
    <property type="entry name" value="Type II secretion system protein F"/>
    <property type="match status" value="1"/>
</dbReference>
<dbReference type="PANTHER" id="PTHR30012">
    <property type="entry name" value="GENERAL SECRETION PATHWAY PROTEIN"/>
    <property type="match status" value="1"/>
</dbReference>
<evidence type="ECO:0000256" key="8">
    <source>
        <dbReference type="SAM" id="Phobius"/>
    </source>
</evidence>